<keyword evidence="20" id="KW-1185">Reference proteome</keyword>
<evidence type="ECO:0000256" key="12">
    <source>
        <dbReference type="ARBA" id="ARBA00023170"/>
    </source>
</evidence>
<keyword evidence="5" id="KW-0410">Iron transport</keyword>
<keyword evidence="4 14" id="KW-1134">Transmembrane beta strand</keyword>
<evidence type="ECO:0000256" key="11">
    <source>
        <dbReference type="ARBA" id="ARBA00023136"/>
    </source>
</evidence>
<evidence type="ECO:0000256" key="6">
    <source>
        <dbReference type="ARBA" id="ARBA00022692"/>
    </source>
</evidence>
<evidence type="ECO:0000256" key="1">
    <source>
        <dbReference type="ARBA" id="ARBA00004571"/>
    </source>
</evidence>
<dbReference type="InterPro" id="IPR010105">
    <property type="entry name" value="TonB_sidphr_rcpt"/>
</dbReference>
<dbReference type="PANTHER" id="PTHR32552:SF68">
    <property type="entry name" value="FERRICHROME OUTER MEMBRANE TRANSPORTER_PHAGE RECEPTOR"/>
    <property type="match status" value="1"/>
</dbReference>
<dbReference type="NCBIfam" id="TIGR01783">
    <property type="entry name" value="TonB-siderophor"/>
    <property type="match status" value="1"/>
</dbReference>
<dbReference type="Pfam" id="PF07715">
    <property type="entry name" value="Plug"/>
    <property type="match status" value="1"/>
</dbReference>
<gene>
    <name evidence="19" type="ORF">ACFQPC_02195</name>
</gene>
<dbReference type="PANTHER" id="PTHR32552">
    <property type="entry name" value="FERRICHROME IRON RECEPTOR-RELATED"/>
    <property type="match status" value="1"/>
</dbReference>
<organism evidence="19 20">
    <name type="scientific">Herminiimonas glaciei</name>
    <dbReference type="NCBI Taxonomy" id="523788"/>
    <lineage>
        <taxon>Bacteria</taxon>
        <taxon>Pseudomonadati</taxon>
        <taxon>Pseudomonadota</taxon>
        <taxon>Betaproteobacteria</taxon>
        <taxon>Burkholderiales</taxon>
        <taxon>Oxalobacteraceae</taxon>
        <taxon>Herminiimonas</taxon>
    </lineage>
</organism>
<dbReference type="Gene3D" id="2.170.130.10">
    <property type="entry name" value="TonB-dependent receptor, plug domain"/>
    <property type="match status" value="1"/>
</dbReference>
<evidence type="ECO:0000256" key="2">
    <source>
        <dbReference type="ARBA" id="ARBA00009810"/>
    </source>
</evidence>
<dbReference type="Gene3D" id="2.40.170.20">
    <property type="entry name" value="TonB-dependent receptor, beta-barrel domain"/>
    <property type="match status" value="1"/>
</dbReference>
<proteinExistence type="inferred from homology"/>
<dbReference type="InterPro" id="IPR000531">
    <property type="entry name" value="Beta-barrel_TonB"/>
</dbReference>
<dbReference type="Proteomes" id="UP001596542">
    <property type="component" value="Unassembled WGS sequence"/>
</dbReference>
<dbReference type="PROSITE" id="PS01156">
    <property type="entry name" value="TONB_DEPENDENT_REC_2"/>
    <property type="match status" value="1"/>
</dbReference>
<name>A0ABW2I7C8_9BURK</name>
<keyword evidence="13 14" id="KW-0998">Cell outer membrane</keyword>
<evidence type="ECO:0000256" key="5">
    <source>
        <dbReference type="ARBA" id="ARBA00022496"/>
    </source>
</evidence>
<evidence type="ECO:0000256" key="13">
    <source>
        <dbReference type="ARBA" id="ARBA00023237"/>
    </source>
</evidence>
<keyword evidence="8" id="KW-0408">Iron</keyword>
<dbReference type="InterPro" id="IPR010917">
    <property type="entry name" value="TonB_rcpt_CS"/>
</dbReference>
<dbReference type="CDD" id="cd01347">
    <property type="entry name" value="ligand_gated_channel"/>
    <property type="match status" value="1"/>
</dbReference>
<dbReference type="PROSITE" id="PS52016">
    <property type="entry name" value="TONB_DEPENDENT_REC_3"/>
    <property type="match status" value="1"/>
</dbReference>
<dbReference type="SMART" id="SM00965">
    <property type="entry name" value="STN"/>
    <property type="match status" value="1"/>
</dbReference>
<feature type="signal peptide" evidence="17">
    <location>
        <begin position="1"/>
        <end position="27"/>
    </location>
</feature>
<evidence type="ECO:0000256" key="4">
    <source>
        <dbReference type="ARBA" id="ARBA00022452"/>
    </source>
</evidence>
<keyword evidence="11 14" id="KW-0472">Membrane</keyword>
<feature type="short sequence motif" description="TonB C-terminal box" evidence="15">
    <location>
        <begin position="783"/>
        <end position="800"/>
    </location>
</feature>
<comment type="similarity">
    <text evidence="2 14 16">Belongs to the TonB-dependent receptor family.</text>
</comment>
<evidence type="ECO:0000313" key="19">
    <source>
        <dbReference type="EMBL" id="MFC7286837.1"/>
    </source>
</evidence>
<accession>A0ABW2I7C8</accession>
<evidence type="ECO:0000256" key="3">
    <source>
        <dbReference type="ARBA" id="ARBA00022448"/>
    </source>
</evidence>
<reference evidence="20" key="1">
    <citation type="journal article" date="2019" name="Int. J. Syst. Evol. Microbiol.">
        <title>The Global Catalogue of Microorganisms (GCM) 10K type strain sequencing project: providing services to taxonomists for standard genome sequencing and annotation.</title>
        <authorList>
            <consortium name="The Broad Institute Genomics Platform"/>
            <consortium name="The Broad Institute Genome Sequencing Center for Infectious Disease"/>
            <person name="Wu L."/>
            <person name="Ma J."/>
        </authorList>
    </citation>
    <scope>NUCLEOTIDE SEQUENCE [LARGE SCALE GENOMIC DNA]</scope>
    <source>
        <strain evidence="20">KACC 12508</strain>
    </source>
</reference>
<keyword evidence="12 19" id="KW-0675">Receptor</keyword>
<keyword evidence="6 14" id="KW-0812">Transmembrane</keyword>
<evidence type="ECO:0000256" key="10">
    <source>
        <dbReference type="ARBA" id="ARBA00023077"/>
    </source>
</evidence>
<evidence type="ECO:0000256" key="14">
    <source>
        <dbReference type="PROSITE-ProRule" id="PRU01360"/>
    </source>
</evidence>
<evidence type="ECO:0000256" key="8">
    <source>
        <dbReference type="ARBA" id="ARBA00023004"/>
    </source>
</evidence>
<evidence type="ECO:0000256" key="7">
    <source>
        <dbReference type="ARBA" id="ARBA00022729"/>
    </source>
</evidence>
<sequence length="800" mass="87946">MNHLAAFRAAPLALAISLAFLAAGAHAQSTAPAAPASAANAPVRTYHIAAGSLSTTLIEIARQGGVAISVNPDLVKGLEAPAINGEMRVEQAVQRALAQHPLELQRTSNGTLTVARKVSTDARESGSTLPLVNVVAASEEDARGKVDGYVARRSATGTKTDTPLIEIPQSISVIGRTEMEARGAQNLMDIIAYTPGISVSTYGPDNRGRDDFALRGFVDTNTSNYRDGLPQSGFDLLYSITEPYGLERVDVMRGPSSVLFGRGDAGGVINRVSKLPTGVRAREIEVQYGSFDRKQIAFDIDDKFSGNEDLSYRLVGLVLDSNDQEKYPDGTLLNRSRYYLAPSLRWKPNAGTSLTLTSEFLQHNSPEDTYYALAADQSLTDRKMGDYSFSKFKQKQGTVGYQFEHVLNDAWTFRQNARYSETTHERRVLWIDELQPDGHTYSRYTRSWNDEARHAVIDTNLQGKLQAGATEHTVLLGVDWTRQEGKALRFRGSGPDLDLLNPQYGLAIPDPAVPNANYTQTITQVGVYAQDQIKFGEHWVATVGGRQDHVKTTTDDRLNLSNRSNTDSAFSGRAGLTYLIGNGWAPYISYAESFLPVSGVDSDNNPFKPSRGKQIEAGIKFQPANSRSLFTAAIFDLRKTNVVTYQNAAPFEARQIGKQRSRGLELEAKTELARGLNAVASYTRLDMKVLESADSSEVGKVPATIPKELASLWLDYEMGGGYGIGGGVNYVGRRQNDEANTSEQPGYALVNAMFRYDQGQWRLTLNAGNLFNRDYYTICYHGECYRGTERTLTATLKYRF</sequence>
<dbReference type="EMBL" id="JBHTBU010000001">
    <property type="protein sequence ID" value="MFC7286837.1"/>
    <property type="molecule type" value="Genomic_DNA"/>
</dbReference>
<comment type="subcellular location">
    <subcellularLocation>
        <location evidence="1 14">Cell outer membrane</location>
        <topology evidence="1 14">Multi-pass membrane protein</topology>
    </subcellularLocation>
</comment>
<dbReference type="Gene3D" id="3.55.50.30">
    <property type="match status" value="1"/>
</dbReference>
<evidence type="ECO:0000256" key="15">
    <source>
        <dbReference type="PROSITE-ProRule" id="PRU10144"/>
    </source>
</evidence>
<evidence type="ECO:0000313" key="20">
    <source>
        <dbReference type="Proteomes" id="UP001596542"/>
    </source>
</evidence>
<evidence type="ECO:0000256" key="17">
    <source>
        <dbReference type="SAM" id="SignalP"/>
    </source>
</evidence>
<dbReference type="SUPFAM" id="SSF56935">
    <property type="entry name" value="Porins"/>
    <property type="match status" value="1"/>
</dbReference>
<evidence type="ECO:0000256" key="16">
    <source>
        <dbReference type="RuleBase" id="RU003357"/>
    </source>
</evidence>
<protein>
    <submittedName>
        <fullName evidence="19">TonB-dependent siderophore receptor</fullName>
    </submittedName>
</protein>
<keyword evidence="9" id="KW-0406">Ion transport</keyword>
<dbReference type="Pfam" id="PF07660">
    <property type="entry name" value="STN"/>
    <property type="match status" value="1"/>
</dbReference>
<dbReference type="InterPro" id="IPR036942">
    <property type="entry name" value="Beta-barrel_TonB_sf"/>
</dbReference>
<keyword evidence="7 17" id="KW-0732">Signal</keyword>
<comment type="caution">
    <text evidence="19">The sequence shown here is derived from an EMBL/GenBank/DDBJ whole genome shotgun (WGS) entry which is preliminary data.</text>
</comment>
<dbReference type="InterPro" id="IPR039426">
    <property type="entry name" value="TonB-dep_rcpt-like"/>
</dbReference>
<evidence type="ECO:0000256" key="9">
    <source>
        <dbReference type="ARBA" id="ARBA00023065"/>
    </source>
</evidence>
<dbReference type="Pfam" id="PF00593">
    <property type="entry name" value="TonB_dep_Rec_b-barrel"/>
    <property type="match status" value="1"/>
</dbReference>
<dbReference type="RefSeq" id="WP_382270012.1">
    <property type="nucleotide sequence ID" value="NZ_JBHTBU010000001.1"/>
</dbReference>
<dbReference type="InterPro" id="IPR012910">
    <property type="entry name" value="Plug_dom"/>
</dbReference>
<feature type="chain" id="PRO_5046203733" evidence="17">
    <location>
        <begin position="28"/>
        <end position="800"/>
    </location>
</feature>
<keyword evidence="3 14" id="KW-0813">Transport</keyword>
<dbReference type="InterPro" id="IPR037066">
    <property type="entry name" value="Plug_dom_sf"/>
</dbReference>
<evidence type="ECO:0000259" key="18">
    <source>
        <dbReference type="SMART" id="SM00965"/>
    </source>
</evidence>
<feature type="domain" description="Secretin/TonB short N-terminal" evidence="18">
    <location>
        <begin position="66"/>
        <end position="117"/>
    </location>
</feature>
<keyword evidence="10 16" id="KW-0798">TonB box</keyword>
<dbReference type="InterPro" id="IPR011662">
    <property type="entry name" value="Secretin/TonB_short_N"/>
</dbReference>